<dbReference type="PROSITE" id="PS51387">
    <property type="entry name" value="FAD_PCMH"/>
    <property type="match status" value="1"/>
</dbReference>
<dbReference type="InterPro" id="IPR016169">
    <property type="entry name" value="FAD-bd_PCMH_sub2"/>
</dbReference>
<evidence type="ECO:0000256" key="9">
    <source>
        <dbReference type="ARBA" id="ARBA00022630"/>
    </source>
</evidence>
<sequence length="294" mass="31124">MGLTVRQNPSMSELTTLRLGGTAIAEVHVEDVRDLDALPGMLSTLGGTPLMLGRGSNLLARDGELPLTLVRVPEPAKPEIVSVSGERTTVRADAGMGLPALLSWLAGKGLSGMEGLTGIPGCVGGAVAMNAGSYGTDMRAVMRRVLLFSPQCGLRWADLEDVITGYRHFAPRTEDHWFLVLAVEVDVVEATREAIKARMTEIMNTKRSTQPLDAWSAGCVFKNPAGESAGRLLDRSGFRGRHLGGMAFSEVHANFLINTGGGTSAQALELIAEAQATVAADHGVNLELEVKVIP</sequence>
<evidence type="ECO:0000256" key="4">
    <source>
        <dbReference type="ARBA" id="ARBA00004752"/>
    </source>
</evidence>
<evidence type="ECO:0000256" key="7">
    <source>
        <dbReference type="ARBA" id="ARBA00022490"/>
    </source>
</evidence>
<dbReference type="InterPro" id="IPR036635">
    <property type="entry name" value="MurB_C_sf"/>
</dbReference>
<keyword evidence="13 19" id="KW-0573">Peptidoglycan synthesis</keyword>
<evidence type="ECO:0000256" key="11">
    <source>
        <dbReference type="ARBA" id="ARBA00022857"/>
    </source>
</evidence>
<dbReference type="Pfam" id="PF02873">
    <property type="entry name" value="MurB_C"/>
    <property type="match status" value="1"/>
</dbReference>
<dbReference type="AlphaFoldDB" id="A0A846QHM5"/>
<dbReference type="InterPro" id="IPR011601">
    <property type="entry name" value="MurB_C"/>
</dbReference>
<keyword evidence="16 19" id="KW-0961">Cell wall biogenesis/degradation</keyword>
<evidence type="ECO:0000256" key="17">
    <source>
        <dbReference type="ARBA" id="ARBA00031026"/>
    </source>
</evidence>
<dbReference type="Gene3D" id="3.30.465.10">
    <property type="match status" value="1"/>
</dbReference>
<evidence type="ECO:0000256" key="2">
    <source>
        <dbReference type="ARBA" id="ARBA00003921"/>
    </source>
</evidence>
<evidence type="ECO:0000256" key="3">
    <source>
        <dbReference type="ARBA" id="ARBA00004496"/>
    </source>
</evidence>
<feature type="active site" evidence="19">
    <location>
        <position position="167"/>
    </location>
</feature>
<keyword evidence="12 19" id="KW-0133">Cell shape</keyword>
<evidence type="ECO:0000256" key="5">
    <source>
        <dbReference type="ARBA" id="ARBA00012518"/>
    </source>
</evidence>
<evidence type="ECO:0000313" key="21">
    <source>
        <dbReference type="EMBL" id="NJB67768.1"/>
    </source>
</evidence>
<evidence type="ECO:0000256" key="15">
    <source>
        <dbReference type="ARBA" id="ARBA00023306"/>
    </source>
</evidence>
<evidence type="ECO:0000256" key="10">
    <source>
        <dbReference type="ARBA" id="ARBA00022827"/>
    </source>
</evidence>
<evidence type="ECO:0000256" key="8">
    <source>
        <dbReference type="ARBA" id="ARBA00022618"/>
    </source>
</evidence>
<dbReference type="EC" id="1.3.1.98" evidence="5 19"/>
<dbReference type="InterPro" id="IPR003170">
    <property type="entry name" value="MurB"/>
</dbReference>
<comment type="pathway">
    <text evidence="4 19">Cell wall biogenesis; peptidoglycan biosynthesis.</text>
</comment>
<comment type="function">
    <text evidence="2 19">Cell wall formation.</text>
</comment>
<dbReference type="SUPFAM" id="SSF56176">
    <property type="entry name" value="FAD-binding/transporter-associated domain-like"/>
    <property type="match status" value="1"/>
</dbReference>
<dbReference type="Proteomes" id="UP000580856">
    <property type="component" value="Unassembled WGS sequence"/>
</dbReference>
<comment type="cofactor">
    <cofactor evidence="1 19">
        <name>FAD</name>
        <dbReference type="ChEBI" id="CHEBI:57692"/>
    </cofactor>
</comment>
<comment type="catalytic activity">
    <reaction evidence="18 19">
        <text>UDP-N-acetyl-alpha-D-muramate + NADP(+) = UDP-N-acetyl-3-O-(1-carboxyvinyl)-alpha-D-glucosamine + NADPH + H(+)</text>
        <dbReference type="Rhea" id="RHEA:12248"/>
        <dbReference type="ChEBI" id="CHEBI:15378"/>
        <dbReference type="ChEBI" id="CHEBI:57783"/>
        <dbReference type="ChEBI" id="CHEBI:58349"/>
        <dbReference type="ChEBI" id="CHEBI:68483"/>
        <dbReference type="ChEBI" id="CHEBI:70757"/>
        <dbReference type="EC" id="1.3.1.98"/>
    </reaction>
</comment>
<comment type="subcellular location">
    <subcellularLocation>
        <location evidence="3 19">Cytoplasm</location>
    </subcellularLocation>
</comment>
<dbReference type="InterPro" id="IPR036318">
    <property type="entry name" value="FAD-bd_PCMH-like_sf"/>
</dbReference>
<keyword evidence="11 19" id="KW-0521">NADP</keyword>
<keyword evidence="8 19" id="KW-0132">Cell division</keyword>
<evidence type="ECO:0000256" key="18">
    <source>
        <dbReference type="ARBA" id="ARBA00048914"/>
    </source>
</evidence>
<dbReference type="GO" id="GO:0071555">
    <property type="term" value="P:cell wall organization"/>
    <property type="evidence" value="ECO:0007669"/>
    <property type="project" value="UniProtKB-KW"/>
</dbReference>
<evidence type="ECO:0000256" key="16">
    <source>
        <dbReference type="ARBA" id="ARBA00023316"/>
    </source>
</evidence>
<keyword evidence="10 19" id="KW-0274">FAD</keyword>
<keyword evidence="7 19" id="KW-0963">Cytoplasm</keyword>
<keyword evidence="22" id="KW-1185">Reference proteome</keyword>
<dbReference type="GO" id="GO:0008360">
    <property type="term" value="P:regulation of cell shape"/>
    <property type="evidence" value="ECO:0007669"/>
    <property type="project" value="UniProtKB-KW"/>
</dbReference>
<comment type="similarity">
    <text evidence="19">Belongs to the MurB family.</text>
</comment>
<dbReference type="InterPro" id="IPR016166">
    <property type="entry name" value="FAD-bd_PCMH"/>
</dbReference>
<reference evidence="21 22" key="1">
    <citation type="submission" date="2020-03" db="EMBL/GenBank/DDBJ databases">
        <title>Genomic Encyclopedia of Type Strains, Phase IV (KMG-IV): sequencing the most valuable type-strain genomes for metagenomic binning, comparative biology and taxonomic classification.</title>
        <authorList>
            <person name="Goeker M."/>
        </authorList>
    </citation>
    <scope>NUCLEOTIDE SEQUENCE [LARGE SCALE GENOMIC DNA]</scope>
    <source>
        <strain evidence="21 22">DSM 24233</strain>
    </source>
</reference>
<dbReference type="EMBL" id="JAATJA010000001">
    <property type="protein sequence ID" value="NJB67768.1"/>
    <property type="molecule type" value="Genomic_DNA"/>
</dbReference>
<keyword evidence="9 19" id="KW-0285">Flavoprotein</keyword>
<dbReference type="PANTHER" id="PTHR21071:SF4">
    <property type="entry name" value="UDP-N-ACETYLENOLPYRUVOYLGLUCOSAMINE REDUCTASE"/>
    <property type="match status" value="1"/>
</dbReference>
<dbReference type="GO" id="GO:0009252">
    <property type="term" value="P:peptidoglycan biosynthetic process"/>
    <property type="evidence" value="ECO:0007669"/>
    <property type="project" value="UniProtKB-UniRule"/>
</dbReference>
<comment type="caution">
    <text evidence="21">The sequence shown here is derived from an EMBL/GenBank/DDBJ whole genome shotgun (WGS) entry which is preliminary data.</text>
</comment>
<dbReference type="InterPro" id="IPR016167">
    <property type="entry name" value="FAD-bd_PCMH_sub1"/>
</dbReference>
<feature type="active site" evidence="19">
    <location>
        <position position="289"/>
    </location>
</feature>
<dbReference type="GO" id="GO:0051301">
    <property type="term" value="P:cell division"/>
    <property type="evidence" value="ECO:0007669"/>
    <property type="project" value="UniProtKB-KW"/>
</dbReference>
<evidence type="ECO:0000256" key="12">
    <source>
        <dbReference type="ARBA" id="ARBA00022960"/>
    </source>
</evidence>
<evidence type="ECO:0000256" key="19">
    <source>
        <dbReference type="HAMAP-Rule" id="MF_00037"/>
    </source>
</evidence>
<feature type="domain" description="FAD-binding PCMH-type" evidence="20">
    <location>
        <begin position="19"/>
        <end position="197"/>
    </location>
</feature>
<dbReference type="NCBIfam" id="TIGR00179">
    <property type="entry name" value="murB"/>
    <property type="match status" value="1"/>
</dbReference>
<evidence type="ECO:0000256" key="1">
    <source>
        <dbReference type="ARBA" id="ARBA00001974"/>
    </source>
</evidence>
<dbReference type="GO" id="GO:0071949">
    <property type="term" value="F:FAD binding"/>
    <property type="evidence" value="ECO:0007669"/>
    <property type="project" value="InterPro"/>
</dbReference>
<dbReference type="HAMAP" id="MF_00037">
    <property type="entry name" value="MurB"/>
    <property type="match status" value="1"/>
</dbReference>
<dbReference type="Gene3D" id="3.30.43.10">
    <property type="entry name" value="Uridine Diphospho-n-acetylenolpyruvylglucosamine Reductase, domain 2"/>
    <property type="match status" value="1"/>
</dbReference>
<keyword evidence="15 19" id="KW-0131">Cell cycle</keyword>
<dbReference type="GO" id="GO:0005829">
    <property type="term" value="C:cytosol"/>
    <property type="evidence" value="ECO:0007669"/>
    <property type="project" value="TreeGrafter"/>
</dbReference>
<dbReference type="Gene3D" id="3.90.78.10">
    <property type="entry name" value="UDP-N-acetylenolpyruvoylglucosamine reductase, C-terminal domain"/>
    <property type="match status" value="1"/>
</dbReference>
<dbReference type="UniPathway" id="UPA00219"/>
<evidence type="ECO:0000313" key="22">
    <source>
        <dbReference type="Proteomes" id="UP000580856"/>
    </source>
</evidence>
<dbReference type="InterPro" id="IPR006094">
    <property type="entry name" value="Oxid_FAD_bind_N"/>
</dbReference>
<dbReference type="GO" id="GO:0008762">
    <property type="term" value="F:UDP-N-acetylmuramate dehydrogenase activity"/>
    <property type="evidence" value="ECO:0007669"/>
    <property type="project" value="UniProtKB-UniRule"/>
</dbReference>
<dbReference type="SUPFAM" id="SSF56194">
    <property type="entry name" value="Uridine diphospho-N-Acetylenolpyruvylglucosamine reductase, MurB, C-terminal domain"/>
    <property type="match status" value="1"/>
</dbReference>
<gene>
    <name evidence="19" type="primary">murB</name>
    <name evidence="21" type="ORF">GGQ74_001408</name>
</gene>
<evidence type="ECO:0000256" key="13">
    <source>
        <dbReference type="ARBA" id="ARBA00022984"/>
    </source>
</evidence>
<evidence type="ECO:0000259" key="20">
    <source>
        <dbReference type="PROSITE" id="PS51387"/>
    </source>
</evidence>
<organism evidence="21 22">
    <name type="scientific">Desulfobaculum xiamenense</name>
    <dbReference type="NCBI Taxonomy" id="995050"/>
    <lineage>
        <taxon>Bacteria</taxon>
        <taxon>Pseudomonadati</taxon>
        <taxon>Thermodesulfobacteriota</taxon>
        <taxon>Desulfovibrionia</taxon>
        <taxon>Desulfovibrionales</taxon>
        <taxon>Desulfovibrionaceae</taxon>
        <taxon>Desulfobaculum</taxon>
    </lineage>
</organism>
<dbReference type="PANTHER" id="PTHR21071">
    <property type="entry name" value="UDP-N-ACETYLENOLPYRUVOYLGLUCOSAMINE REDUCTASE"/>
    <property type="match status" value="1"/>
</dbReference>
<feature type="active site" description="Proton donor" evidence="19">
    <location>
        <position position="219"/>
    </location>
</feature>
<dbReference type="Pfam" id="PF01565">
    <property type="entry name" value="FAD_binding_4"/>
    <property type="match status" value="1"/>
</dbReference>
<keyword evidence="14 19" id="KW-0560">Oxidoreductase</keyword>
<accession>A0A846QHM5</accession>
<evidence type="ECO:0000256" key="6">
    <source>
        <dbReference type="ARBA" id="ARBA00015188"/>
    </source>
</evidence>
<name>A0A846QHM5_9BACT</name>
<protein>
    <recommendedName>
        <fullName evidence="6 19">UDP-N-acetylenolpyruvoylglucosamine reductase</fullName>
        <ecNumber evidence="5 19">1.3.1.98</ecNumber>
    </recommendedName>
    <alternativeName>
        <fullName evidence="17 19">UDP-N-acetylmuramate dehydrogenase</fullName>
    </alternativeName>
</protein>
<proteinExistence type="inferred from homology"/>
<evidence type="ECO:0000256" key="14">
    <source>
        <dbReference type="ARBA" id="ARBA00023002"/>
    </source>
</evidence>